<dbReference type="PANTHER" id="PTHR22604:SF105">
    <property type="entry name" value="TRANS-1,2-DIHYDROBENZENE-1,2-DIOL DEHYDROGENASE"/>
    <property type="match status" value="1"/>
</dbReference>
<dbReference type="InterPro" id="IPR050984">
    <property type="entry name" value="Gfo/Idh/MocA_domain"/>
</dbReference>
<dbReference type="Proteomes" id="UP000325187">
    <property type="component" value="Unassembled WGS sequence"/>
</dbReference>
<evidence type="ECO:0000313" key="5">
    <source>
        <dbReference type="EMBL" id="GER00279.1"/>
    </source>
</evidence>
<dbReference type="AlphaFoldDB" id="A0A5A7MZ75"/>
<proteinExistence type="inferred from homology"/>
<accession>A0A5A7MZ75</accession>
<organism evidence="5 6">
    <name type="scientific">Iodidimonas gelatinilytica</name>
    <dbReference type="NCBI Taxonomy" id="1236966"/>
    <lineage>
        <taxon>Bacteria</taxon>
        <taxon>Pseudomonadati</taxon>
        <taxon>Pseudomonadota</taxon>
        <taxon>Alphaproteobacteria</taxon>
        <taxon>Iodidimonadales</taxon>
        <taxon>Iodidimonadaceae</taxon>
        <taxon>Iodidimonas</taxon>
    </lineage>
</organism>
<dbReference type="GO" id="GO:0016491">
    <property type="term" value="F:oxidoreductase activity"/>
    <property type="evidence" value="ECO:0007669"/>
    <property type="project" value="UniProtKB-KW"/>
</dbReference>
<evidence type="ECO:0000259" key="4">
    <source>
        <dbReference type="Pfam" id="PF22725"/>
    </source>
</evidence>
<feature type="domain" description="Gfo/Idh/MocA-like oxidoreductase N-terminal" evidence="3">
    <location>
        <begin position="22"/>
        <end position="141"/>
    </location>
</feature>
<sequence length="340" mass="36573">MIDTAQTQTQGPGQDPAQDRVLRIGLLGAARITPRAIIVPSALHGDIDLMAVAARDRAKAEAFAEEHGVLTVADGYEALVTHPEVDLVYNALPPSSHAHWCIKAMEAGKDVLCEKPFAMTADEAQAMVATARRTGKRVIEAFHYRYHPMFSMLMALVASGRLGALEHISASLGSPISENPRELRRIKALGGGVLMDMGCYTMHWCRTLTGHEPSNIAAEAHISGEVDDALGAEFMCGNVACAMTVRMDPDVDRGSELLIEGNEGRILVRNPLAPDRGNSYLLETLTGSEEGEINGPTTMECQLMAVKRALYEGTPLPTEGADSINNMRALDQVRAAANLC</sequence>
<dbReference type="InterPro" id="IPR036291">
    <property type="entry name" value="NAD(P)-bd_dom_sf"/>
</dbReference>
<comment type="similarity">
    <text evidence="1">Belongs to the Gfo/Idh/MocA family.</text>
</comment>
<feature type="domain" description="GFO/IDH/MocA-like oxidoreductase" evidence="4">
    <location>
        <begin position="153"/>
        <end position="265"/>
    </location>
</feature>
<protein>
    <submittedName>
        <fullName evidence="5">Oxidoreductase</fullName>
    </submittedName>
</protein>
<gene>
    <name evidence="5" type="ORF">JCM17845_09020</name>
</gene>
<dbReference type="SUPFAM" id="SSF55347">
    <property type="entry name" value="Glyceraldehyde-3-phosphate dehydrogenase-like, C-terminal domain"/>
    <property type="match status" value="1"/>
</dbReference>
<dbReference type="PANTHER" id="PTHR22604">
    <property type="entry name" value="OXIDOREDUCTASES"/>
    <property type="match status" value="1"/>
</dbReference>
<evidence type="ECO:0000256" key="2">
    <source>
        <dbReference type="ARBA" id="ARBA00023002"/>
    </source>
</evidence>
<dbReference type="RefSeq" id="WP_150001943.1">
    <property type="nucleotide sequence ID" value="NZ_BKCM01000003.1"/>
</dbReference>
<dbReference type="EMBL" id="BKCM01000003">
    <property type="protein sequence ID" value="GER00279.1"/>
    <property type="molecule type" value="Genomic_DNA"/>
</dbReference>
<evidence type="ECO:0000259" key="3">
    <source>
        <dbReference type="Pfam" id="PF01408"/>
    </source>
</evidence>
<name>A0A5A7MZ75_9PROT</name>
<dbReference type="Pfam" id="PF01408">
    <property type="entry name" value="GFO_IDH_MocA"/>
    <property type="match status" value="1"/>
</dbReference>
<reference evidence="5 6" key="1">
    <citation type="submission" date="2019-09" db="EMBL/GenBank/DDBJ databases">
        <title>NBRP : Genome information of microbial organism related human and environment.</title>
        <authorList>
            <person name="Hattori M."/>
            <person name="Oshima K."/>
            <person name="Inaba H."/>
            <person name="Suda W."/>
            <person name="Sakamoto M."/>
            <person name="Iino T."/>
            <person name="Kitahara M."/>
            <person name="Oshida Y."/>
            <person name="Iida T."/>
            <person name="Kudo T."/>
            <person name="Itoh T."/>
            <person name="Ohkuma M."/>
        </authorList>
    </citation>
    <scope>NUCLEOTIDE SEQUENCE [LARGE SCALE GENOMIC DNA]</scope>
    <source>
        <strain evidence="5 6">Mie-1</strain>
    </source>
</reference>
<dbReference type="InterPro" id="IPR055170">
    <property type="entry name" value="GFO_IDH_MocA-like_dom"/>
</dbReference>
<keyword evidence="6" id="KW-1185">Reference proteome</keyword>
<dbReference type="SUPFAM" id="SSF51735">
    <property type="entry name" value="NAD(P)-binding Rossmann-fold domains"/>
    <property type="match status" value="1"/>
</dbReference>
<dbReference type="Gene3D" id="3.40.50.720">
    <property type="entry name" value="NAD(P)-binding Rossmann-like Domain"/>
    <property type="match status" value="1"/>
</dbReference>
<dbReference type="Pfam" id="PF22725">
    <property type="entry name" value="GFO_IDH_MocA_C3"/>
    <property type="match status" value="1"/>
</dbReference>
<evidence type="ECO:0000256" key="1">
    <source>
        <dbReference type="ARBA" id="ARBA00010928"/>
    </source>
</evidence>
<keyword evidence="2" id="KW-0560">Oxidoreductase</keyword>
<dbReference type="InterPro" id="IPR000683">
    <property type="entry name" value="Gfo/Idh/MocA-like_OxRdtase_N"/>
</dbReference>
<comment type="caution">
    <text evidence="5">The sequence shown here is derived from an EMBL/GenBank/DDBJ whole genome shotgun (WGS) entry which is preliminary data.</text>
</comment>
<dbReference type="Gene3D" id="3.30.360.10">
    <property type="entry name" value="Dihydrodipicolinate Reductase, domain 2"/>
    <property type="match status" value="1"/>
</dbReference>
<evidence type="ECO:0000313" key="6">
    <source>
        <dbReference type="Proteomes" id="UP000325187"/>
    </source>
</evidence>
<dbReference type="GO" id="GO:0000166">
    <property type="term" value="F:nucleotide binding"/>
    <property type="evidence" value="ECO:0007669"/>
    <property type="project" value="InterPro"/>
</dbReference>